<dbReference type="EMBL" id="HACG01036101">
    <property type="protein sequence ID" value="CEK82966.1"/>
    <property type="molecule type" value="Transcribed_RNA"/>
</dbReference>
<dbReference type="AlphaFoldDB" id="A0A0B7ASN5"/>
<protein>
    <submittedName>
        <fullName evidence="1">Uncharacterized protein</fullName>
    </submittedName>
</protein>
<proteinExistence type="predicted"/>
<sequence length="81" mass="9871">MFCFCNDSICNIVCILRAMKTTPFIKLFKKNQTKQIPVEKGVKEDMLVMDRTHIENPDRKHDKTLFWNLQEKRRWERLRNT</sequence>
<accession>A0A0B7ASN5</accession>
<gene>
    <name evidence="1" type="primary">ORF134492</name>
</gene>
<reference evidence="1" key="1">
    <citation type="submission" date="2014-12" db="EMBL/GenBank/DDBJ databases">
        <title>Insight into the proteome of Arion vulgaris.</title>
        <authorList>
            <person name="Aradska J."/>
            <person name="Bulat T."/>
            <person name="Smidak R."/>
            <person name="Sarate P."/>
            <person name="Gangsoo J."/>
            <person name="Sialana F."/>
            <person name="Bilban M."/>
            <person name="Lubec G."/>
        </authorList>
    </citation>
    <scope>NUCLEOTIDE SEQUENCE</scope>
    <source>
        <tissue evidence="1">Skin</tissue>
    </source>
</reference>
<name>A0A0B7ASN5_9EUPU</name>
<evidence type="ECO:0000313" key="1">
    <source>
        <dbReference type="EMBL" id="CEK82966.1"/>
    </source>
</evidence>
<organism evidence="1">
    <name type="scientific">Arion vulgaris</name>
    <dbReference type="NCBI Taxonomy" id="1028688"/>
    <lineage>
        <taxon>Eukaryota</taxon>
        <taxon>Metazoa</taxon>
        <taxon>Spiralia</taxon>
        <taxon>Lophotrochozoa</taxon>
        <taxon>Mollusca</taxon>
        <taxon>Gastropoda</taxon>
        <taxon>Heterobranchia</taxon>
        <taxon>Euthyneura</taxon>
        <taxon>Panpulmonata</taxon>
        <taxon>Eupulmonata</taxon>
        <taxon>Stylommatophora</taxon>
        <taxon>Helicina</taxon>
        <taxon>Arionoidea</taxon>
        <taxon>Arionidae</taxon>
        <taxon>Arion</taxon>
    </lineage>
</organism>